<feature type="domain" description="DUF7431" evidence="1">
    <location>
        <begin position="367"/>
        <end position="658"/>
    </location>
</feature>
<dbReference type="EMBL" id="QKYT01000011">
    <property type="protein sequence ID" value="RIA98778.1"/>
    <property type="molecule type" value="Genomic_DNA"/>
</dbReference>
<name>A0A397TLB8_9GLOM</name>
<organism evidence="2 3">
    <name type="scientific">Glomus cerebriforme</name>
    <dbReference type="NCBI Taxonomy" id="658196"/>
    <lineage>
        <taxon>Eukaryota</taxon>
        <taxon>Fungi</taxon>
        <taxon>Fungi incertae sedis</taxon>
        <taxon>Mucoromycota</taxon>
        <taxon>Glomeromycotina</taxon>
        <taxon>Glomeromycetes</taxon>
        <taxon>Glomerales</taxon>
        <taxon>Glomeraceae</taxon>
        <taxon>Glomus</taxon>
    </lineage>
</organism>
<keyword evidence="3" id="KW-1185">Reference proteome</keyword>
<proteinExistence type="predicted"/>
<protein>
    <recommendedName>
        <fullName evidence="1">DUF7431 domain-containing protein</fullName>
    </recommendedName>
</protein>
<dbReference type="Pfam" id="PF24209">
    <property type="entry name" value="DUF7431"/>
    <property type="match status" value="1"/>
</dbReference>
<dbReference type="AlphaFoldDB" id="A0A397TLB8"/>
<dbReference type="OrthoDB" id="2313780at2759"/>
<dbReference type="InterPro" id="IPR055854">
    <property type="entry name" value="DUF7431"/>
</dbReference>
<evidence type="ECO:0000313" key="3">
    <source>
        <dbReference type="Proteomes" id="UP000265703"/>
    </source>
</evidence>
<accession>A0A397TLB8</accession>
<evidence type="ECO:0000313" key="2">
    <source>
        <dbReference type="EMBL" id="RIA98778.1"/>
    </source>
</evidence>
<dbReference type="Proteomes" id="UP000265703">
    <property type="component" value="Unassembled WGS sequence"/>
</dbReference>
<evidence type="ECO:0000259" key="1">
    <source>
        <dbReference type="Pfam" id="PF24209"/>
    </source>
</evidence>
<reference evidence="2 3" key="1">
    <citation type="submission" date="2018-06" db="EMBL/GenBank/DDBJ databases">
        <title>Comparative genomics reveals the genomic features of Rhizophagus irregularis, R. cerebriforme, R. diaphanum and Gigaspora rosea, and their symbiotic lifestyle signature.</title>
        <authorList>
            <person name="Morin E."/>
            <person name="San Clemente H."/>
            <person name="Chen E.C.H."/>
            <person name="De La Providencia I."/>
            <person name="Hainaut M."/>
            <person name="Kuo A."/>
            <person name="Kohler A."/>
            <person name="Murat C."/>
            <person name="Tang N."/>
            <person name="Roy S."/>
            <person name="Loubradou J."/>
            <person name="Henrissat B."/>
            <person name="Grigoriev I.V."/>
            <person name="Corradi N."/>
            <person name="Roux C."/>
            <person name="Martin F.M."/>
        </authorList>
    </citation>
    <scope>NUCLEOTIDE SEQUENCE [LARGE SCALE GENOMIC DNA]</scope>
    <source>
        <strain evidence="2 3">DAOM 227022</strain>
    </source>
</reference>
<sequence length="689" mass="79323">MADFDNVAITIIQIDDEPSQPIKPIKQSITVSLCCKDNLSTIRENLKIKNEMDDTLSFAIKISQNNTTSKILRDDEDNYTLNKIIYNERFIYITKNSNPDWKYLKNKHKLDYGRIAKLNEFKVAEKQAFIMRNCEIEEFGNNGLKYGRTNFNSSEDKIMKTNLFLTAEVEKDFAKLGISFRKSNNEEVKSEINSRYVFKEMKKVSLKFRSEYLEPTEDFDKEVRDAIESENPRKFKEITKKYGQFVLTKVDLGGKVCFEGTKTLNKYSKENTNTYSAALPLKAKIEHTTIKSNENNSCSEEEFFKLIGGKGVDNIKTFQEFDEKVWAKSLKDFRDWDCVKYEKPISIFQPLCDELRKKIYKLIGKKILHFETKEFNYESGSPGIFELNMPSNISEILQNKEAECNIFATVIDTEGKKGDIFSCQIHYPSDDKDDNENPRLTIHCIQGSAGKRKYKLKISWLIVGYDINFTFILSDFNIQLNVLENKFDASTMTSSTNILDFEHDSDILCFGIPVLGKFCFSNKSLVIGHHFFNVQEGNKIGTYAFSYSLKDKHYVNLPTFTLYILVISNFPTSGAYGKSHFNCTSKADNIKKAAKKAANQIPELLKLAKLDSKSLNPRFISLYSKGKDDCSPIFPQQKFGEVRKRCIKSIKSCKHDDCTCKNENMKKSENNLEYVFFDPNQGIATVTRL</sequence>
<gene>
    <name evidence="2" type="ORF">C1645_800975</name>
</gene>
<comment type="caution">
    <text evidence="2">The sequence shown here is derived from an EMBL/GenBank/DDBJ whole genome shotgun (WGS) entry which is preliminary data.</text>
</comment>